<protein>
    <submittedName>
        <fullName evidence="2">Uncharacterized protein</fullName>
    </submittedName>
</protein>
<dbReference type="STRING" id="391587.KAOT1_18482"/>
<evidence type="ECO:0000313" key="3">
    <source>
        <dbReference type="Proteomes" id="UP000002945"/>
    </source>
</evidence>
<keyword evidence="3" id="KW-1185">Reference proteome</keyword>
<dbReference type="HOGENOM" id="CLU_211521_0_0_10"/>
<organism evidence="2 3">
    <name type="scientific">Kordia algicida OT-1</name>
    <dbReference type="NCBI Taxonomy" id="391587"/>
    <lineage>
        <taxon>Bacteria</taxon>
        <taxon>Pseudomonadati</taxon>
        <taxon>Bacteroidota</taxon>
        <taxon>Flavobacteriia</taxon>
        <taxon>Flavobacteriales</taxon>
        <taxon>Flavobacteriaceae</taxon>
        <taxon>Kordia</taxon>
    </lineage>
</organism>
<comment type="caution">
    <text evidence="2">The sequence shown here is derived from an EMBL/GenBank/DDBJ whole genome shotgun (WGS) entry which is preliminary data.</text>
</comment>
<name>A9DNF3_9FLAO</name>
<feature type="compositionally biased region" description="Acidic residues" evidence="1">
    <location>
        <begin position="29"/>
        <end position="42"/>
    </location>
</feature>
<dbReference type="Proteomes" id="UP000002945">
    <property type="component" value="Unassembled WGS sequence"/>
</dbReference>
<proteinExistence type="predicted"/>
<dbReference type="EMBL" id="ABIB01000002">
    <property type="protein sequence ID" value="EDP97177.1"/>
    <property type="molecule type" value="Genomic_DNA"/>
</dbReference>
<sequence>MRKISIIVAIVFLSLYTVSCTPEVLAEEEYTELQATEGDDGDVTPPPPPPPPPNVGG</sequence>
<gene>
    <name evidence="2" type="ORF">KAOT1_18482</name>
</gene>
<feature type="compositionally biased region" description="Pro residues" evidence="1">
    <location>
        <begin position="44"/>
        <end position="57"/>
    </location>
</feature>
<dbReference type="AlphaFoldDB" id="A9DNF3"/>
<dbReference type="RefSeq" id="WP_007096228.1">
    <property type="nucleotide sequence ID" value="NZ_CP142125.1"/>
</dbReference>
<evidence type="ECO:0000256" key="1">
    <source>
        <dbReference type="SAM" id="MobiDB-lite"/>
    </source>
</evidence>
<reference evidence="2 3" key="1">
    <citation type="journal article" date="2011" name="J. Bacteriol.">
        <title>Genome sequence of the algicidal bacterium Kordia algicida OT-1.</title>
        <authorList>
            <person name="Lee H.S."/>
            <person name="Kang S.G."/>
            <person name="Kwon K.K."/>
            <person name="Lee J.H."/>
            <person name="Kim S.J."/>
        </authorList>
    </citation>
    <scope>NUCLEOTIDE SEQUENCE [LARGE SCALE GENOMIC DNA]</scope>
    <source>
        <strain evidence="2 3">OT-1</strain>
    </source>
</reference>
<evidence type="ECO:0000313" key="2">
    <source>
        <dbReference type="EMBL" id="EDP97177.1"/>
    </source>
</evidence>
<feature type="region of interest" description="Disordered" evidence="1">
    <location>
        <begin position="29"/>
        <end position="57"/>
    </location>
</feature>
<accession>A9DNF3</accession>